<dbReference type="RefSeq" id="WP_056097050.1">
    <property type="nucleotide sequence ID" value="NZ_BPQL01000020.1"/>
</dbReference>
<dbReference type="EMBL" id="JBEPMM010000011">
    <property type="protein sequence ID" value="MET3693984.1"/>
    <property type="molecule type" value="Genomic_DNA"/>
</dbReference>
<sequence length="310" mass="34322">MLTLILLLVAVGAVCASAYGAAQRPLPPLTEALPVGALGLAWRRVGERQTKGGLKTLWLADAGDESSYSRLYRADRDGMRELGFSWGGDRQGEYDKPVCWEPQPAPSNDRFEAAFARADGIAREEEGRRAAEEAERRARVAENMARLWAQEGEERLAAVSLLRDRMKALPWAWTRSQRDKATAIFAEGDQPSASAAKMARRLVETCDEMVARVTDRAQTERKEKWWALAADPAIQLLVHSATKHLSAMDDDWATVSNDAGWSKAHTALGHVLSGLPRLGQCEASQALWAVHVHRRQIPDNMRRELFGEAA</sequence>
<name>A0ABV2L809_9HYPH</name>
<dbReference type="Proteomes" id="UP001549145">
    <property type="component" value="Unassembled WGS sequence"/>
</dbReference>
<organism evidence="3 4">
    <name type="scientific">Methylobacterium goesingense</name>
    <dbReference type="NCBI Taxonomy" id="243690"/>
    <lineage>
        <taxon>Bacteria</taxon>
        <taxon>Pseudomonadati</taxon>
        <taxon>Pseudomonadota</taxon>
        <taxon>Alphaproteobacteria</taxon>
        <taxon>Hyphomicrobiales</taxon>
        <taxon>Methylobacteriaceae</taxon>
        <taxon>Methylobacterium</taxon>
    </lineage>
</organism>
<keyword evidence="4" id="KW-1185">Reference proteome</keyword>
<keyword evidence="2" id="KW-0732">Signal</keyword>
<feature type="coiled-coil region" evidence="1">
    <location>
        <begin position="124"/>
        <end position="151"/>
    </location>
</feature>
<keyword evidence="1" id="KW-0175">Coiled coil</keyword>
<protein>
    <submittedName>
        <fullName evidence="3">Uncharacterized protein</fullName>
    </submittedName>
</protein>
<proteinExistence type="predicted"/>
<reference evidence="3 4" key="1">
    <citation type="submission" date="2024-06" db="EMBL/GenBank/DDBJ databases">
        <title>Genomic Encyclopedia of Type Strains, Phase IV (KMG-IV): sequencing the most valuable type-strain genomes for metagenomic binning, comparative biology and taxonomic classification.</title>
        <authorList>
            <person name="Goeker M."/>
        </authorList>
    </citation>
    <scope>NUCLEOTIDE SEQUENCE [LARGE SCALE GENOMIC DNA]</scope>
    <source>
        <strain evidence="3 4">DSM 21331</strain>
    </source>
</reference>
<feature type="chain" id="PRO_5047301102" evidence="2">
    <location>
        <begin position="22"/>
        <end position="310"/>
    </location>
</feature>
<gene>
    <name evidence="3" type="ORF">ABID43_003539</name>
</gene>
<comment type="caution">
    <text evidence="3">The sequence shown here is derived from an EMBL/GenBank/DDBJ whole genome shotgun (WGS) entry which is preliminary data.</text>
</comment>
<evidence type="ECO:0000256" key="1">
    <source>
        <dbReference type="SAM" id="Coils"/>
    </source>
</evidence>
<evidence type="ECO:0000256" key="2">
    <source>
        <dbReference type="SAM" id="SignalP"/>
    </source>
</evidence>
<evidence type="ECO:0000313" key="3">
    <source>
        <dbReference type="EMBL" id="MET3693984.1"/>
    </source>
</evidence>
<feature type="signal peptide" evidence="2">
    <location>
        <begin position="1"/>
        <end position="21"/>
    </location>
</feature>
<evidence type="ECO:0000313" key="4">
    <source>
        <dbReference type="Proteomes" id="UP001549145"/>
    </source>
</evidence>
<accession>A0ABV2L809</accession>